<dbReference type="InterPro" id="IPR013320">
    <property type="entry name" value="ConA-like_dom_sf"/>
</dbReference>
<feature type="domain" description="Alginate lyase 2" evidence="2">
    <location>
        <begin position="30"/>
        <end position="245"/>
    </location>
</feature>
<dbReference type="AlphaFoldDB" id="A0A1W2TEA0"/>
<evidence type="ECO:0000313" key="3">
    <source>
        <dbReference type="EMBL" id="GAP86346.1"/>
    </source>
</evidence>
<dbReference type="OMA" id="PVCELYY"/>
<evidence type="ECO:0000256" key="1">
    <source>
        <dbReference type="SAM" id="SignalP"/>
    </source>
</evidence>
<name>A0A1W2TEA0_ROSNE</name>
<dbReference type="OrthoDB" id="77013at2759"/>
<dbReference type="Pfam" id="PF08787">
    <property type="entry name" value="Alginate_lyase2"/>
    <property type="match status" value="1"/>
</dbReference>
<dbReference type="InterPro" id="IPR014895">
    <property type="entry name" value="Alginate_lyase_2"/>
</dbReference>
<sequence length="245" mass="26464">MKLINNFTLLASLGMAEAALNPNCAPGGNFDLSKWELQLPIGNGSPQIVAPAQLVGCNGYQDPGHHYFFTESGDGALVMKAPGSPSKTGCVKFAESQHCRTELGEKATWSPNTGTNRLFADLVGTNVHNICIGQVFQAESGFNKPFAELYYSSDGKIQFGTAKAAAGGAGQDLQLLGTVPVNTRFTYEIRFEGGQLLARINNNGFIPLRTYFTTPKAFFKAGNYNQDLATTETADLHFFQLQITH</sequence>
<protein>
    <submittedName>
        <fullName evidence="3">Putative polysaccharide lyase family 7 protein</fullName>
    </submittedName>
</protein>
<dbReference type="GO" id="GO:0016829">
    <property type="term" value="F:lyase activity"/>
    <property type="evidence" value="ECO:0007669"/>
    <property type="project" value="UniProtKB-KW"/>
</dbReference>
<accession>A0A1W2TEA0</accession>
<keyword evidence="3" id="KW-0456">Lyase</keyword>
<keyword evidence="1" id="KW-0732">Signal</keyword>
<gene>
    <name evidence="3" type="ORF">SAMD00023353_1800630</name>
</gene>
<reference evidence="3" key="1">
    <citation type="submission" date="2016-03" db="EMBL/GenBank/DDBJ databases">
        <title>Draft genome sequence of Rosellinia necatrix.</title>
        <authorList>
            <person name="Kanematsu S."/>
        </authorList>
    </citation>
    <scope>NUCLEOTIDE SEQUENCE [LARGE SCALE GENOMIC DNA]</scope>
    <source>
        <strain evidence="3">W97</strain>
    </source>
</reference>
<proteinExistence type="predicted"/>
<dbReference type="SUPFAM" id="SSF49899">
    <property type="entry name" value="Concanavalin A-like lectins/glucanases"/>
    <property type="match status" value="1"/>
</dbReference>
<dbReference type="EMBL" id="DF977463">
    <property type="protein sequence ID" value="GAP86346.1"/>
    <property type="molecule type" value="Genomic_DNA"/>
</dbReference>
<keyword evidence="4" id="KW-1185">Reference proteome</keyword>
<evidence type="ECO:0000313" key="4">
    <source>
        <dbReference type="Proteomes" id="UP000054516"/>
    </source>
</evidence>
<organism evidence="3">
    <name type="scientific">Rosellinia necatrix</name>
    <name type="common">White root-rot fungus</name>
    <dbReference type="NCBI Taxonomy" id="77044"/>
    <lineage>
        <taxon>Eukaryota</taxon>
        <taxon>Fungi</taxon>
        <taxon>Dikarya</taxon>
        <taxon>Ascomycota</taxon>
        <taxon>Pezizomycotina</taxon>
        <taxon>Sordariomycetes</taxon>
        <taxon>Xylariomycetidae</taxon>
        <taxon>Xylariales</taxon>
        <taxon>Xylariaceae</taxon>
        <taxon>Rosellinia</taxon>
    </lineage>
</organism>
<dbReference type="Gene3D" id="2.60.120.200">
    <property type="match status" value="1"/>
</dbReference>
<feature type="signal peptide" evidence="1">
    <location>
        <begin position="1"/>
        <end position="18"/>
    </location>
</feature>
<dbReference type="Proteomes" id="UP000054516">
    <property type="component" value="Unassembled WGS sequence"/>
</dbReference>
<evidence type="ECO:0000259" key="2">
    <source>
        <dbReference type="Pfam" id="PF08787"/>
    </source>
</evidence>
<feature type="chain" id="PRO_5010746421" evidence="1">
    <location>
        <begin position="19"/>
        <end position="245"/>
    </location>
</feature>